<comment type="caution">
    <text evidence="2">The sequence shown here is derived from an EMBL/GenBank/DDBJ whole genome shotgun (WGS) entry which is preliminary data.</text>
</comment>
<protein>
    <recommendedName>
        <fullName evidence="5">DUF3263 domain-containing protein</fullName>
    </recommendedName>
</protein>
<evidence type="ECO:0000313" key="3">
    <source>
        <dbReference type="Proteomes" id="UP000321154"/>
    </source>
</evidence>
<gene>
    <name evidence="2" type="ORF">FB463_002116</name>
    <name evidence="1" type="ORF">FFA01_04660</name>
</gene>
<evidence type="ECO:0000313" key="4">
    <source>
        <dbReference type="Proteomes" id="UP000522688"/>
    </source>
</evidence>
<keyword evidence="3" id="KW-1185">Reference proteome</keyword>
<reference evidence="2 4" key="2">
    <citation type="submission" date="2020-07" db="EMBL/GenBank/DDBJ databases">
        <title>Sequencing the genomes of 1000 actinobacteria strains.</title>
        <authorList>
            <person name="Klenk H.-P."/>
        </authorList>
    </citation>
    <scope>NUCLEOTIDE SEQUENCE [LARGE SCALE GENOMIC DNA]</scope>
    <source>
        <strain evidence="2 4">DSM 10309</strain>
    </source>
</reference>
<dbReference type="EMBL" id="BJUV01000003">
    <property type="protein sequence ID" value="GEK82157.1"/>
    <property type="molecule type" value="Genomic_DNA"/>
</dbReference>
<dbReference type="Pfam" id="PF11662">
    <property type="entry name" value="DUF3263"/>
    <property type="match status" value="1"/>
</dbReference>
<dbReference type="Proteomes" id="UP000321154">
    <property type="component" value="Unassembled WGS sequence"/>
</dbReference>
<evidence type="ECO:0008006" key="5">
    <source>
        <dbReference type="Google" id="ProtNLM"/>
    </source>
</evidence>
<dbReference type="Proteomes" id="UP000522688">
    <property type="component" value="Unassembled WGS sequence"/>
</dbReference>
<accession>A0A7W3PJI1</accession>
<dbReference type="AlphaFoldDB" id="A0A7W3PJI1"/>
<reference evidence="1 3" key="1">
    <citation type="submission" date="2019-07" db="EMBL/GenBank/DDBJ databases">
        <title>Whole genome shotgun sequence of Frigoribacterium faeni NBRC 103066.</title>
        <authorList>
            <person name="Hosoyama A."/>
            <person name="Uohara A."/>
            <person name="Ohji S."/>
            <person name="Ichikawa N."/>
        </authorList>
    </citation>
    <scope>NUCLEOTIDE SEQUENCE [LARGE SCALE GENOMIC DNA]</scope>
    <source>
        <strain evidence="1 3">NBRC 103066</strain>
    </source>
</reference>
<proteinExistence type="predicted"/>
<dbReference type="OrthoDB" id="3268863at2"/>
<dbReference type="EMBL" id="JACGWW010000002">
    <property type="protein sequence ID" value="MBA8813867.1"/>
    <property type="molecule type" value="Genomic_DNA"/>
</dbReference>
<sequence>MTENGTPGDKVRAVDLSERDRAILDLEQSAPDAGRRKEAIIRRELGLSTARYQQLLNSLIDRPAALAYAPMLVGRLLRLRDARSHARATRSFGPPTR</sequence>
<evidence type="ECO:0000313" key="2">
    <source>
        <dbReference type="EMBL" id="MBA8813867.1"/>
    </source>
</evidence>
<evidence type="ECO:0000313" key="1">
    <source>
        <dbReference type="EMBL" id="GEK82157.1"/>
    </source>
</evidence>
<dbReference type="InterPro" id="IPR021678">
    <property type="entry name" value="DUF3263"/>
</dbReference>
<dbReference type="RefSeq" id="WP_146852581.1">
    <property type="nucleotide sequence ID" value="NZ_BAAAHR010000003.1"/>
</dbReference>
<organism evidence="2 4">
    <name type="scientific">Frigoribacterium faeni</name>
    <dbReference type="NCBI Taxonomy" id="145483"/>
    <lineage>
        <taxon>Bacteria</taxon>
        <taxon>Bacillati</taxon>
        <taxon>Actinomycetota</taxon>
        <taxon>Actinomycetes</taxon>
        <taxon>Micrococcales</taxon>
        <taxon>Microbacteriaceae</taxon>
        <taxon>Frigoribacterium</taxon>
    </lineage>
</organism>
<name>A0A7W3PJI1_9MICO</name>